<dbReference type="GO" id="GO:0016075">
    <property type="term" value="P:rRNA catabolic process"/>
    <property type="evidence" value="ECO:0007669"/>
    <property type="project" value="TreeGrafter"/>
</dbReference>
<gene>
    <name evidence="1" type="ORF">SAMN04244559_01488</name>
</gene>
<dbReference type="OrthoDB" id="3196747at2"/>
<dbReference type="GO" id="GO:0004521">
    <property type="term" value="F:RNA endonuclease activity"/>
    <property type="evidence" value="ECO:0007669"/>
    <property type="project" value="TreeGrafter"/>
</dbReference>
<accession>A0A1H6HIC0</accession>
<name>A0A1H6HIC0_MAGFU</name>
<evidence type="ECO:0000313" key="1">
    <source>
        <dbReference type="EMBL" id="SEH33984.1"/>
    </source>
</evidence>
<dbReference type="GO" id="GO:0006402">
    <property type="term" value="P:mRNA catabolic process"/>
    <property type="evidence" value="ECO:0007669"/>
    <property type="project" value="TreeGrafter"/>
</dbReference>
<dbReference type="InterPro" id="IPR003477">
    <property type="entry name" value="PemK-like"/>
</dbReference>
<reference evidence="2" key="1">
    <citation type="submission" date="2016-10" db="EMBL/GenBank/DDBJ databases">
        <authorList>
            <person name="Varghese N."/>
            <person name="Submissions S."/>
        </authorList>
    </citation>
    <scope>NUCLEOTIDE SEQUENCE [LARGE SCALE GENOMIC DNA]</scope>
    <source>
        <strain evidence="2">DSM 13234</strain>
    </source>
</reference>
<dbReference type="EMBL" id="FNWO01000005">
    <property type="protein sequence ID" value="SEH33984.1"/>
    <property type="molecule type" value="Genomic_DNA"/>
</dbReference>
<dbReference type="Gene3D" id="2.30.30.110">
    <property type="match status" value="1"/>
</dbReference>
<dbReference type="GO" id="GO:0003677">
    <property type="term" value="F:DNA binding"/>
    <property type="evidence" value="ECO:0007669"/>
    <property type="project" value="InterPro"/>
</dbReference>
<dbReference type="PANTHER" id="PTHR33988">
    <property type="entry name" value="ENDORIBONUCLEASE MAZF-RELATED"/>
    <property type="match status" value="1"/>
</dbReference>
<dbReference type="SUPFAM" id="SSF50118">
    <property type="entry name" value="Cell growth inhibitor/plasmid maintenance toxic component"/>
    <property type="match status" value="1"/>
</dbReference>
<dbReference type="InterPro" id="IPR011067">
    <property type="entry name" value="Plasmid_toxin/cell-grow_inhib"/>
</dbReference>
<dbReference type="Pfam" id="PF02452">
    <property type="entry name" value="PemK_toxin"/>
    <property type="match status" value="1"/>
</dbReference>
<organism evidence="1 2">
    <name type="scientific">Magnetospirillum fulvum</name>
    <name type="common">Rhodospirillum fulvum</name>
    <dbReference type="NCBI Taxonomy" id="1082"/>
    <lineage>
        <taxon>Bacteria</taxon>
        <taxon>Pseudomonadati</taxon>
        <taxon>Pseudomonadota</taxon>
        <taxon>Alphaproteobacteria</taxon>
        <taxon>Rhodospirillales</taxon>
        <taxon>Rhodospirillaceae</taxon>
        <taxon>Magnetospirillum</taxon>
    </lineage>
</organism>
<evidence type="ECO:0000313" key="2">
    <source>
        <dbReference type="Proteomes" id="UP000182983"/>
    </source>
</evidence>
<keyword evidence="2" id="KW-1185">Reference proteome</keyword>
<protein>
    <submittedName>
        <fullName evidence="1">Transcriptional modulator of MazE/toxin, MazF</fullName>
    </submittedName>
</protein>
<dbReference type="AlphaFoldDB" id="A0A1H6HIC0"/>
<sequence length="107" mass="11619">MRRGDLVLIALQGDYGKPRPALVIQSDLFDEHPSVTVLPITSDLRPTPLFRIGLDPTPENGLRLPSQVMVDKTMTVARDKVGGVIGHLDDATMVAVNRALVLFLGFA</sequence>
<proteinExistence type="predicted"/>
<dbReference type="Proteomes" id="UP000182983">
    <property type="component" value="Unassembled WGS sequence"/>
</dbReference>